<dbReference type="Gene3D" id="2.30.30.110">
    <property type="match status" value="1"/>
</dbReference>
<proteinExistence type="predicted"/>
<protein>
    <recommendedName>
        <fullName evidence="3">Growth inhibitor</fullName>
    </recommendedName>
</protein>
<dbReference type="GO" id="GO:0003677">
    <property type="term" value="F:DNA binding"/>
    <property type="evidence" value="ECO:0007669"/>
    <property type="project" value="InterPro"/>
</dbReference>
<gene>
    <name evidence="1" type="ORF">A2042_05960</name>
</gene>
<dbReference type="AlphaFoldDB" id="A0A1F7RCF9"/>
<dbReference type="InterPro" id="IPR003477">
    <property type="entry name" value="PemK-like"/>
</dbReference>
<dbReference type="Pfam" id="PF02452">
    <property type="entry name" value="PemK_toxin"/>
    <property type="match status" value="1"/>
</dbReference>
<organism evidence="1 2">
    <name type="scientific">Candidatus Schekmanbacteria bacterium GWA2_38_11</name>
    <dbReference type="NCBI Taxonomy" id="1817876"/>
    <lineage>
        <taxon>Bacteria</taxon>
        <taxon>Candidatus Schekmaniibacteriota</taxon>
    </lineage>
</organism>
<comment type="caution">
    <text evidence="1">The sequence shown here is derived from an EMBL/GenBank/DDBJ whole genome shotgun (WGS) entry which is preliminary data.</text>
</comment>
<dbReference type="SUPFAM" id="SSF50118">
    <property type="entry name" value="Cell growth inhibitor/plasmid maintenance toxic component"/>
    <property type="match status" value="1"/>
</dbReference>
<accession>A0A1F7RCF9</accession>
<dbReference type="Proteomes" id="UP000178526">
    <property type="component" value="Unassembled WGS sequence"/>
</dbReference>
<evidence type="ECO:0000313" key="1">
    <source>
        <dbReference type="EMBL" id="OGL39091.1"/>
    </source>
</evidence>
<dbReference type="EMBL" id="MGDB01000128">
    <property type="protein sequence ID" value="OGL39091.1"/>
    <property type="molecule type" value="Genomic_DNA"/>
</dbReference>
<evidence type="ECO:0008006" key="3">
    <source>
        <dbReference type="Google" id="ProtNLM"/>
    </source>
</evidence>
<sequence length="108" mass="12225">MTSYNFGDIVLVGFPHTDLQVVSKRPAIVLYDAGDQDILVARITAQEYVTEADYKIVNWKACGLIAESYIRLGKQATLEKKYIIKRLGTLDSHEIKNVKIVLQKIFLP</sequence>
<dbReference type="InterPro" id="IPR011067">
    <property type="entry name" value="Plasmid_toxin/cell-grow_inhib"/>
</dbReference>
<name>A0A1F7RCF9_9BACT</name>
<reference evidence="1 2" key="1">
    <citation type="journal article" date="2016" name="Nat. Commun.">
        <title>Thousands of microbial genomes shed light on interconnected biogeochemical processes in an aquifer system.</title>
        <authorList>
            <person name="Anantharaman K."/>
            <person name="Brown C.T."/>
            <person name="Hug L.A."/>
            <person name="Sharon I."/>
            <person name="Castelle C.J."/>
            <person name="Probst A.J."/>
            <person name="Thomas B.C."/>
            <person name="Singh A."/>
            <person name="Wilkins M.J."/>
            <person name="Karaoz U."/>
            <person name="Brodie E.L."/>
            <person name="Williams K.H."/>
            <person name="Hubbard S.S."/>
            <person name="Banfield J.F."/>
        </authorList>
    </citation>
    <scope>NUCLEOTIDE SEQUENCE [LARGE SCALE GENOMIC DNA]</scope>
</reference>
<evidence type="ECO:0000313" key="2">
    <source>
        <dbReference type="Proteomes" id="UP000178526"/>
    </source>
</evidence>